<dbReference type="Proteomes" id="UP000517759">
    <property type="component" value="Unassembled WGS sequence"/>
</dbReference>
<dbReference type="Proteomes" id="UP001156881">
    <property type="component" value="Unassembled WGS sequence"/>
</dbReference>
<feature type="coiled-coil region" evidence="2">
    <location>
        <begin position="178"/>
        <end position="212"/>
    </location>
</feature>
<protein>
    <submittedName>
        <fullName evidence="4">Regulator of replication initiation timing</fullName>
    </submittedName>
</protein>
<reference evidence="6" key="2">
    <citation type="journal article" date="2019" name="Int. J. Syst. Evol. Microbiol.">
        <title>The Global Catalogue of Microorganisms (GCM) 10K type strain sequencing project: providing services to taxonomists for standard genome sequencing and annotation.</title>
        <authorList>
            <consortium name="The Broad Institute Genomics Platform"/>
            <consortium name="The Broad Institute Genome Sequencing Center for Infectious Disease"/>
            <person name="Wu L."/>
            <person name="Ma J."/>
        </authorList>
    </citation>
    <scope>NUCLEOTIDE SEQUENCE [LARGE SCALE GENOMIC DNA]</scope>
    <source>
        <strain evidence="6">NBRC 107710</strain>
    </source>
</reference>
<reference evidence="3" key="4">
    <citation type="submission" date="2023-01" db="EMBL/GenBank/DDBJ databases">
        <title>Draft genome sequence of Methylobacterium brachythecii strain NBRC 107710.</title>
        <authorList>
            <person name="Sun Q."/>
            <person name="Mori K."/>
        </authorList>
    </citation>
    <scope>NUCLEOTIDE SEQUENCE</scope>
    <source>
        <strain evidence="3">NBRC 107710</strain>
    </source>
</reference>
<dbReference type="InterPro" id="IPR016772">
    <property type="entry name" value="UCP020408"/>
</dbReference>
<comment type="caution">
    <text evidence="4">The sequence shown here is derived from an EMBL/GenBank/DDBJ whole genome shotgun (WGS) entry which is preliminary data.</text>
</comment>
<evidence type="ECO:0000313" key="3">
    <source>
        <dbReference type="EMBL" id="GLS44889.1"/>
    </source>
</evidence>
<gene>
    <name evidence="3" type="ORF">GCM10007884_28780</name>
    <name evidence="4" type="ORF">GGR33_004947</name>
</gene>
<name>A0A7W6AP55_9HYPH</name>
<evidence type="ECO:0000313" key="4">
    <source>
        <dbReference type="EMBL" id="MBB3905409.1"/>
    </source>
</evidence>
<keyword evidence="6" id="KW-1185">Reference proteome</keyword>
<comment type="similarity">
    <text evidence="1">Belongs to the UPF0751 family.</text>
</comment>
<dbReference type="RefSeq" id="WP_183512951.1">
    <property type="nucleotide sequence ID" value="NZ_BSPG01000016.1"/>
</dbReference>
<dbReference type="Pfam" id="PF10087">
    <property type="entry name" value="DUF2325"/>
    <property type="match status" value="1"/>
</dbReference>
<reference evidence="3" key="1">
    <citation type="journal article" date="2014" name="Int. J. Syst. Evol. Microbiol.">
        <title>Complete genome of a new Firmicutes species belonging to the dominant human colonic microbiota ('Ruminococcus bicirculans') reveals two chromosomes and a selective capacity to utilize plant glucans.</title>
        <authorList>
            <consortium name="NISC Comparative Sequencing Program"/>
            <person name="Wegmann U."/>
            <person name="Louis P."/>
            <person name="Goesmann A."/>
            <person name="Henrissat B."/>
            <person name="Duncan S.H."/>
            <person name="Flint H.J."/>
        </authorList>
    </citation>
    <scope>NUCLEOTIDE SEQUENCE</scope>
    <source>
        <strain evidence="3">NBRC 107710</strain>
    </source>
</reference>
<feature type="coiled-coil region" evidence="2">
    <location>
        <begin position="244"/>
        <end position="292"/>
    </location>
</feature>
<evidence type="ECO:0000256" key="2">
    <source>
        <dbReference type="SAM" id="Coils"/>
    </source>
</evidence>
<keyword evidence="2" id="KW-0175">Coiled coil</keyword>
<sequence>MSHTTHQDGPALRALAASFGRPAFVPADLETEDRARDKIWDLAETLHCSIVGTCLTIADGRTLLAKLGVPDARTISEHHLHGQVVHLAGRREGGGKLLQKLLDRRHEREIRRFDAARTNAEVQALWQESLEGGEIPGAYWAAITHPATDWALIQDIFGEVHMLSHLVGQSNRADIRRVRQLETELAQRDETITAQEQRIRELMEQRDGLGARNRSIAAQQAIAAAAGQTVREPFKAPRSLEQRLAREQAHVEALEQKVATLVQASGRLSLELEAEIARRRAVETELAALETAFETPGDEAAEPSVAAMHLEGRTLLYVGGRPRQVANLRRFTRKHGGELLSHDGGVEDSLGLLAGLVGRSDLVLFPVECVSHEATGLVKRFCEAGGKSFCPVRSASFASFVQAVMPARVGG</sequence>
<evidence type="ECO:0000313" key="5">
    <source>
        <dbReference type="Proteomes" id="UP000517759"/>
    </source>
</evidence>
<evidence type="ECO:0000256" key="1">
    <source>
        <dbReference type="ARBA" id="ARBA00007189"/>
    </source>
</evidence>
<dbReference type="EMBL" id="BSPG01000016">
    <property type="protein sequence ID" value="GLS44889.1"/>
    <property type="molecule type" value="Genomic_DNA"/>
</dbReference>
<organism evidence="4 5">
    <name type="scientific">Methylobacterium brachythecii</name>
    <dbReference type="NCBI Taxonomy" id="1176177"/>
    <lineage>
        <taxon>Bacteria</taxon>
        <taxon>Pseudomonadati</taxon>
        <taxon>Pseudomonadota</taxon>
        <taxon>Alphaproteobacteria</taxon>
        <taxon>Hyphomicrobiales</taxon>
        <taxon>Methylobacteriaceae</taxon>
        <taxon>Methylobacterium</taxon>
    </lineage>
</organism>
<evidence type="ECO:0000313" key="6">
    <source>
        <dbReference type="Proteomes" id="UP001156881"/>
    </source>
</evidence>
<dbReference type="AlphaFoldDB" id="A0A7W6AP55"/>
<dbReference type="EMBL" id="JACIDN010000012">
    <property type="protein sequence ID" value="MBB3905409.1"/>
    <property type="molecule type" value="Genomic_DNA"/>
</dbReference>
<accession>A0A7W6AP55</accession>
<dbReference type="Gene3D" id="1.20.5.170">
    <property type="match status" value="1"/>
</dbReference>
<reference evidence="4 5" key="3">
    <citation type="submission" date="2020-08" db="EMBL/GenBank/DDBJ databases">
        <title>Genomic Encyclopedia of Type Strains, Phase IV (KMG-IV): sequencing the most valuable type-strain genomes for metagenomic binning, comparative biology and taxonomic classification.</title>
        <authorList>
            <person name="Goeker M."/>
        </authorList>
    </citation>
    <scope>NUCLEOTIDE SEQUENCE [LARGE SCALE GENOMIC DNA]</scope>
    <source>
        <strain evidence="4 5">DSM 24105</strain>
    </source>
</reference>
<proteinExistence type="inferred from homology"/>